<dbReference type="PROSITE" id="PS50048">
    <property type="entry name" value="ZN2_CY6_FUNGAL_2"/>
    <property type="match status" value="1"/>
</dbReference>
<feature type="region of interest" description="Disordered" evidence="2">
    <location>
        <begin position="324"/>
        <end position="343"/>
    </location>
</feature>
<feature type="compositionally biased region" description="Polar residues" evidence="2">
    <location>
        <begin position="101"/>
        <end position="122"/>
    </location>
</feature>
<feature type="region of interest" description="Disordered" evidence="2">
    <location>
        <begin position="63"/>
        <end position="133"/>
    </location>
</feature>
<sequence>MVYTGPSDGCHLCRKRRIKCDGGRPGCQRCAIYKAKCPGYRTDVDFKFVNDNDAAETKALATRRKSGVSKAQIAKAQRNSAAKSNSSSSSPPSPFTRKSSVVSTNGTAHPASPSSTSRTDSIAESDATRSESTWALQTLQRPASDSFISAPPTPAWEDWSISSFLHDWTLPESTTGFGIGFQEFLPDLYSKSSPDVDLSLAVRAASYASFANQHSSPQMMAKARTSYGKALTALNLSLRRPLDAVKDTTIATIILLQIFEHITCDDSLSMGNHDSGLRMLLNMRGDSQLDTSQGRGIARIIFGYLFSRDVTDTRNTSDVMKRGAHRLGYPPEHPARQRRPGSNGMPEILRQLNLLFSRDPTDPAVRAEAIQLMQSLAHFDQVYDHWTETVSQDWQARKVRVTFDHLNTKATTVPRSGIVHMYGCQLLACYNTIWRMQYVTLHKKLIRMANYLGITDWSIPPSADSPEGYHLSVLHSLGAVHRLNHEILSSAACAVGEVTQSGGVAHMTAGRAVGAYYLLWPLMHITHDELATKEQKEDAKRALAFIGNVLGIKRAVRTPNRPLAQGSSPRGEWDNVKSSPKSESSSSPSLVLPERSPPKGIKAS</sequence>
<dbReference type="PANTHER" id="PTHR38791">
    <property type="entry name" value="ZN(II)2CYS6 TRANSCRIPTION FACTOR (EUROFUNG)-RELATED-RELATED"/>
    <property type="match status" value="1"/>
</dbReference>
<feature type="compositionally biased region" description="Low complexity" evidence="2">
    <location>
        <begin position="576"/>
        <end position="594"/>
    </location>
</feature>
<dbReference type="SUPFAM" id="SSF57701">
    <property type="entry name" value="Zn2/Cys6 DNA-binding domain"/>
    <property type="match status" value="1"/>
</dbReference>
<accession>A0A9P4MMF2</accession>
<gene>
    <name evidence="4" type="ORF">K461DRAFT_268587</name>
</gene>
<evidence type="ECO:0000256" key="2">
    <source>
        <dbReference type="SAM" id="MobiDB-lite"/>
    </source>
</evidence>
<evidence type="ECO:0000313" key="4">
    <source>
        <dbReference type="EMBL" id="KAF2152681.1"/>
    </source>
</evidence>
<feature type="domain" description="Zn(2)-C6 fungal-type" evidence="3">
    <location>
        <begin position="9"/>
        <end position="37"/>
    </location>
</feature>
<keyword evidence="5" id="KW-1185">Reference proteome</keyword>
<dbReference type="Gene3D" id="4.10.240.10">
    <property type="entry name" value="Zn(2)-C6 fungal-type DNA-binding domain"/>
    <property type="match status" value="1"/>
</dbReference>
<dbReference type="AlphaFoldDB" id="A0A9P4MMF2"/>
<name>A0A9P4MMF2_9PEZI</name>
<dbReference type="InterPro" id="IPR036864">
    <property type="entry name" value="Zn2-C6_fun-type_DNA-bd_sf"/>
</dbReference>
<dbReference type="InterPro" id="IPR001138">
    <property type="entry name" value="Zn2Cys6_DnaBD"/>
</dbReference>
<proteinExistence type="predicted"/>
<dbReference type="SMART" id="SM00066">
    <property type="entry name" value="GAL4"/>
    <property type="match status" value="1"/>
</dbReference>
<dbReference type="PANTHER" id="PTHR38791:SF12">
    <property type="entry name" value="TRANSCRIPTION FACTOR DOMAIN-CONTAINING PROTEIN-RELATED"/>
    <property type="match status" value="1"/>
</dbReference>
<evidence type="ECO:0000256" key="1">
    <source>
        <dbReference type="ARBA" id="ARBA00023242"/>
    </source>
</evidence>
<dbReference type="Proteomes" id="UP000799439">
    <property type="component" value="Unassembled WGS sequence"/>
</dbReference>
<dbReference type="GO" id="GO:0000981">
    <property type="term" value="F:DNA-binding transcription factor activity, RNA polymerase II-specific"/>
    <property type="evidence" value="ECO:0007669"/>
    <property type="project" value="InterPro"/>
</dbReference>
<protein>
    <recommendedName>
        <fullName evidence="3">Zn(2)-C6 fungal-type domain-containing protein</fullName>
    </recommendedName>
</protein>
<dbReference type="EMBL" id="ML996086">
    <property type="protein sequence ID" value="KAF2152681.1"/>
    <property type="molecule type" value="Genomic_DNA"/>
</dbReference>
<organism evidence="4 5">
    <name type="scientific">Myriangium duriaei CBS 260.36</name>
    <dbReference type="NCBI Taxonomy" id="1168546"/>
    <lineage>
        <taxon>Eukaryota</taxon>
        <taxon>Fungi</taxon>
        <taxon>Dikarya</taxon>
        <taxon>Ascomycota</taxon>
        <taxon>Pezizomycotina</taxon>
        <taxon>Dothideomycetes</taxon>
        <taxon>Dothideomycetidae</taxon>
        <taxon>Myriangiales</taxon>
        <taxon>Myriangiaceae</taxon>
        <taxon>Myriangium</taxon>
    </lineage>
</organism>
<reference evidence="4" key="1">
    <citation type="journal article" date="2020" name="Stud. Mycol.">
        <title>101 Dothideomycetes genomes: a test case for predicting lifestyles and emergence of pathogens.</title>
        <authorList>
            <person name="Haridas S."/>
            <person name="Albert R."/>
            <person name="Binder M."/>
            <person name="Bloem J."/>
            <person name="Labutti K."/>
            <person name="Salamov A."/>
            <person name="Andreopoulos B."/>
            <person name="Baker S."/>
            <person name="Barry K."/>
            <person name="Bills G."/>
            <person name="Bluhm B."/>
            <person name="Cannon C."/>
            <person name="Castanera R."/>
            <person name="Culley D."/>
            <person name="Daum C."/>
            <person name="Ezra D."/>
            <person name="Gonzalez J."/>
            <person name="Henrissat B."/>
            <person name="Kuo A."/>
            <person name="Liang C."/>
            <person name="Lipzen A."/>
            <person name="Lutzoni F."/>
            <person name="Magnuson J."/>
            <person name="Mondo S."/>
            <person name="Nolan M."/>
            <person name="Ohm R."/>
            <person name="Pangilinan J."/>
            <person name="Park H.-J."/>
            <person name="Ramirez L."/>
            <person name="Alfaro M."/>
            <person name="Sun H."/>
            <person name="Tritt A."/>
            <person name="Yoshinaga Y."/>
            <person name="Zwiers L.-H."/>
            <person name="Turgeon B."/>
            <person name="Goodwin S."/>
            <person name="Spatafora J."/>
            <person name="Crous P."/>
            <person name="Grigoriev I."/>
        </authorList>
    </citation>
    <scope>NUCLEOTIDE SEQUENCE</scope>
    <source>
        <strain evidence="4">CBS 260.36</strain>
    </source>
</reference>
<dbReference type="InterPro" id="IPR053175">
    <property type="entry name" value="DHMBA_Reg_Transcription_Factor"/>
</dbReference>
<dbReference type="CDD" id="cd00067">
    <property type="entry name" value="GAL4"/>
    <property type="match status" value="1"/>
</dbReference>
<dbReference type="OrthoDB" id="2991872at2759"/>
<evidence type="ECO:0000313" key="5">
    <source>
        <dbReference type="Proteomes" id="UP000799439"/>
    </source>
</evidence>
<feature type="region of interest" description="Disordered" evidence="2">
    <location>
        <begin position="560"/>
        <end position="604"/>
    </location>
</feature>
<evidence type="ECO:0000259" key="3">
    <source>
        <dbReference type="PROSITE" id="PS50048"/>
    </source>
</evidence>
<dbReference type="GO" id="GO:0008270">
    <property type="term" value="F:zinc ion binding"/>
    <property type="evidence" value="ECO:0007669"/>
    <property type="project" value="InterPro"/>
</dbReference>
<feature type="compositionally biased region" description="Low complexity" evidence="2">
    <location>
        <begin position="78"/>
        <end position="100"/>
    </location>
</feature>
<dbReference type="Pfam" id="PF00172">
    <property type="entry name" value="Zn_clus"/>
    <property type="match status" value="1"/>
</dbReference>
<keyword evidence="1" id="KW-0539">Nucleus</keyword>
<dbReference type="PROSITE" id="PS00463">
    <property type="entry name" value="ZN2_CY6_FUNGAL_1"/>
    <property type="match status" value="1"/>
</dbReference>
<comment type="caution">
    <text evidence="4">The sequence shown here is derived from an EMBL/GenBank/DDBJ whole genome shotgun (WGS) entry which is preliminary data.</text>
</comment>